<geneLocation type="plasmid" evidence="1">
    <name>pMOC3</name>
</geneLocation>
<organism evidence="1">
    <name type="scientific">Methylobacterium oryzae CBMB20</name>
    <dbReference type="NCBI Taxonomy" id="693986"/>
    <lineage>
        <taxon>Bacteria</taxon>
        <taxon>Pseudomonadati</taxon>
        <taxon>Pseudomonadota</taxon>
        <taxon>Alphaproteobacteria</taxon>
        <taxon>Hyphomicrobiales</taxon>
        <taxon>Methylobacteriaceae</taxon>
        <taxon>Methylobacterium</taxon>
    </lineage>
</organism>
<proteinExistence type="predicted"/>
<reference evidence="1" key="1">
    <citation type="journal article" date="2014" name="PLoS ONE">
        <title>Genome Information of Methylobacterium oryzae, a Plant-Probiotic Methylotroph in the Phyllosphere.</title>
        <authorList>
            <person name="Kwak M.J."/>
            <person name="Jeong H."/>
            <person name="Madhaiyan M."/>
            <person name="Lee Y."/>
            <person name="Sa T.M."/>
            <person name="Oh T.K."/>
            <person name="Kim J.F."/>
        </authorList>
    </citation>
    <scope>NUCLEOTIDE SEQUENCE</scope>
    <source>
        <strain evidence="1">CBMB20</strain>
        <plasmid evidence="1">pMOC3</plasmid>
    </source>
</reference>
<name>A0A088B2F7_9HYPH</name>
<dbReference type="AlphaFoldDB" id="A0A088B2F7"/>
<protein>
    <submittedName>
        <fullName evidence="1">Protein of unassigned function</fullName>
    </submittedName>
</protein>
<accession>A0A088B2F7</accession>
<gene>
    <name evidence="1" type="ORF">MOC_3p0009</name>
</gene>
<evidence type="ECO:0000313" key="1">
    <source>
        <dbReference type="EMBL" id="AGO88420.1"/>
    </source>
</evidence>
<keyword evidence="1" id="KW-0614">Plasmid</keyword>
<dbReference type="EMBL" id="JX627582">
    <property type="protein sequence ID" value="AGO88420.1"/>
    <property type="molecule type" value="Genomic_DNA"/>
</dbReference>
<sequence length="41" mass="4084">MAGGLAHVFSVPEHPPSIRELSAAAIADEGDAIAADPDPST</sequence>
<dbReference type="RefSeq" id="WP_281015959.1">
    <property type="nucleotide sequence ID" value="NZ_JX627582.1"/>
</dbReference>